<gene>
    <name evidence="3" type="ORF">JAO78_000500</name>
</gene>
<evidence type="ECO:0000313" key="3">
    <source>
        <dbReference type="EMBL" id="MCB5225296.1"/>
    </source>
</evidence>
<feature type="transmembrane region" description="Helical" evidence="1">
    <location>
        <begin position="61"/>
        <end position="79"/>
    </location>
</feature>
<sequence>MTIIIISLCFFRNFRRELKKSIRIIPANQALELTICLVFVFAYHIIASERSLLVHGDGIEINAHIAIFMVSSILISPMVEEVLFREVLFRNHIENSKFQIFGLVLFSTLFALLHPSESFYLIFLLSLVLYSVRLRTNSLVACILIHSTWNSLFIFTWIFGV</sequence>
<keyword evidence="3" id="KW-0482">Metalloprotease</keyword>
<dbReference type="GO" id="GO:0008237">
    <property type="term" value="F:metallopeptidase activity"/>
    <property type="evidence" value="ECO:0007669"/>
    <property type="project" value="UniProtKB-KW"/>
</dbReference>
<accession>A0ABS8BZ08</accession>
<feature type="transmembrane region" description="Helical" evidence="1">
    <location>
        <begin position="138"/>
        <end position="159"/>
    </location>
</feature>
<evidence type="ECO:0000259" key="2">
    <source>
        <dbReference type="Pfam" id="PF02517"/>
    </source>
</evidence>
<comment type="caution">
    <text evidence="3">The sequence shown here is derived from an EMBL/GenBank/DDBJ whole genome shotgun (WGS) entry which is preliminary data.</text>
</comment>
<evidence type="ECO:0000256" key="1">
    <source>
        <dbReference type="SAM" id="Phobius"/>
    </source>
</evidence>
<feature type="transmembrane region" description="Helical" evidence="1">
    <location>
        <begin position="100"/>
        <end position="132"/>
    </location>
</feature>
<dbReference type="InterPro" id="IPR003675">
    <property type="entry name" value="Rce1/LyrA-like_dom"/>
</dbReference>
<feature type="transmembrane region" description="Helical" evidence="1">
    <location>
        <begin position="21"/>
        <end position="46"/>
    </location>
</feature>
<keyword evidence="3" id="KW-0645">Protease</keyword>
<organism evidence="3 4">
    <name type="scientific">Alishewanella maricola</name>
    <dbReference type="NCBI Taxonomy" id="2795740"/>
    <lineage>
        <taxon>Bacteria</taxon>
        <taxon>Pseudomonadati</taxon>
        <taxon>Pseudomonadota</taxon>
        <taxon>Gammaproteobacteria</taxon>
        <taxon>Alteromonadales</taxon>
        <taxon>Alteromonadaceae</taxon>
        <taxon>Alishewanella</taxon>
    </lineage>
</organism>
<feature type="domain" description="CAAX prenyl protease 2/Lysostaphin resistance protein A-like" evidence="2">
    <location>
        <begin position="64"/>
        <end position="151"/>
    </location>
</feature>
<proteinExistence type="predicted"/>
<protein>
    <submittedName>
        <fullName evidence="3">CPBP family intramembrane metalloprotease</fullName>
    </submittedName>
</protein>
<dbReference type="Pfam" id="PF02517">
    <property type="entry name" value="Rce1-like"/>
    <property type="match status" value="1"/>
</dbReference>
<dbReference type="Proteomes" id="UP000633814">
    <property type="component" value="Unassembled WGS sequence"/>
</dbReference>
<dbReference type="EMBL" id="JAEINI020000001">
    <property type="protein sequence ID" value="MCB5225296.1"/>
    <property type="molecule type" value="Genomic_DNA"/>
</dbReference>
<keyword evidence="3" id="KW-0378">Hydrolase</keyword>
<evidence type="ECO:0000313" key="4">
    <source>
        <dbReference type="Proteomes" id="UP000633814"/>
    </source>
</evidence>
<keyword evidence="1" id="KW-1133">Transmembrane helix</keyword>
<name>A0ABS8BZ08_9ALTE</name>
<keyword evidence="4" id="KW-1185">Reference proteome</keyword>
<keyword evidence="1" id="KW-0472">Membrane</keyword>
<keyword evidence="1" id="KW-0812">Transmembrane</keyword>
<reference evidence="3 4" key="1">
    <citation type="submission" date="2021-10" db="EMBL/GenBank/DDBJ databases">
        <title>Alishewanella koreense sp. nov. isolated from seawater of southwestern coast in South Korea and the proposal for the reclassification of Rheinheimera perlucida and Rheinheimera tuosuensis as Arsukibacterium perlucida and Arsukibacterium tuosuensis.</title>
        <authorList>
            <person name="Kim K.H."/>
            <person name="Ruan W."/>
            <person name="Kim K.R."/>
            <person name="Baek J.H."/>
            <person name="Jeon C.O."/>
        </authorList>
    </citation>
    <scope>NUCLEOTIDE SEQUENCE [LARGE SCALE GENOMIC DNA]</scope>
    <source>
        <strain evidence="3 4">16-MA</strain>
    </source>
</reference>